<proteinExistence type="predicted"/>
<keyword evidence="9" id="KW-1133">Transmembrane helix</keyword>
<dbReference type="PANTHER" id="PTHR24421">
    <property type="entry name" value="NITRATE/NITRITE SENSOR PROTEIN NARX-RELATED"/>
    <property type="match status" value="1"/>
</dbReference>
<feature type="transmembrane region" description="Helical" evidence="9">
    <location>
        <begin position="147"/>
        <end position="165"/>
    </location>
</feature>
<evidence type="ECO:0000256" key="6">
    <source>
        <dbReference type="ARBA" id="ARBA00022777"/>
    </source>
</evidence>
<keyword evidence="7" id="KW-0067">ATP-binding</keyword>
<keyword evidence="5" id="KW-0547">Nucleotide-binding</keyword>
<feature type="transmembrane region" description="Helical" evidence="9">
    <location>
        <begin position="122"/>
        <end position="141"/>
    </location>
</feature>
<dbReference type="Pfam" id="PF02518">
    <property type="entry name" value="HATPase_c"/>
    <property type="match status" value="1"/>
</dbReference>
<dbReference type="Gene3D" id="3.30.565.10">
    <property type="entry name" value="Histidine kinase-like ATPase, C-terminal domain"/>
    <property type="match status" value="1"/>
</dbReference>
<evidence type="ECO:0000256" key="4">
    <source>
        <dbReference type="ARBA" id="ARBA00022679"/>
    </source>
</evidence>
<keyword evidence="8" id="KW-0902">Two-component regulatory system</keyword>
<evidence type="ECO:0000256" key="3">
    <source>
        <dbReference type="ARBA" id="ARBA00022553"/>
    </source>
</evidence>
<evidence type="ECO:0000313" key="13">
    <source>
        <dbReference type="Proteomes" id="UP001320766"/>
    </source>
</evidence>
<keyword evidence="4" id="KW-0808">Transferase</keyword>
<evidence type="ECO:0000256" key="5">
    <source>
        <dbReference type="ARBA" id="ARBA00022741"/>
    </source>
</evidence>
<keyword evidence="9" id="KW-0472">Membrane</keyword>
<evidence type="ECO:0000259" key="10">
    <source>
        <dbReference type="Pfam" id="PF02518"/>
    </source>
</evidence>
<keyword evidence="3" id="KW-0597">Phosphoprotein</keyword>
<dbReference type="PANTHER" id="PTHR24421:SF10">
    <property type="entry name" value="NITRATE_NITRITE SENSOR PROTEIN NARQ"/>
    <property type="match status" value="1"/>
</dbReference>
<feature type="transmembrane region" description="Helical" evidence="9">
    <location>
        <begin position="97"/>
        <end position="115"/>
    </location>
</feature>
<sequence>MAGWEGVRERAVHERRRAVTDAGLAAVFALTPVYVAYRIAQSWGGGAWWFGCAAGTVVCVIALLRRGNRARAAAAGLAVATAAVLTARLAHLPAEPGPAMALALAVLTGSAVRALPWRRAGAVAAGGLALAVLAFATSAAHATVAELYGLAWLAAAGLGLGTRLLHARRRAAMERVRRDERLRLARELHDVVAHHVTSVVLQTQAARLVARRSPDRVDVCLAGIEAAGSDALAGARRVVGLLRDGAPSPESAAPAPAAVSHRDDRIGELVRRFTGPPVRFRLPEGEPGWPPEVATTVYRIVQEALTNVSRHAPHARSVSVTVTEDDDTIAVEVADDAPPAPARRLRRGGAGGGSWGGVRGGGYGLIGMRERLDALGGSLTAGPRPQRDGWAVRATLPLPARGR</sequence>
<evidence type="ECO:0000256" key="2">
    <source>
        <dbReference type="ARBA" id="ARBA00012438"/>
    </source>
</evidence>
<dbReference type="EMBL" id="JAMZEC010000001">
    <property type="protein sequence ID" value="MCP2351159.1"/>
    <property type="molecule type" value="Genomic_DNA"/>
</dbReference>
<keyword evidence="6 12" id="KW-0418">Kinase</keyword>
<dbReference type="RefSeq" id="WP_253777215.1">
    <property type="nucleotide sequence ID" value="NZ_BAAAVE010000002.1"/>
</dbReference>
<reference evidence="12 13" key="1">
    <citation type="submission" date="2022-06" db="EMBL/GenBank/DDBJ databases">
        <title>Sequencing the genomes of 1000 actinobacteria strains.</title>
        <authorList>
            <person name="Klenk H.-P."/>
        </authorList>
    </citation>
    <scope>NUCLEOTIDE SEQUENCE [LARGE SCALE GENOMIC DNA]</scope>
    <source>
        <strain evidence="12 13">DSM 44170</strain>
    </source>
</reference>
<dbReference type="EC" id="2.7.13.3" evidence="2"/>
<dbReference type="CDD" id="cd16917">
    <property type="entry name" value="HATPase_UhpB-NarQ-NarX-like"/>
    <property type="match status" value="1"/>
</dbReference>
<protein>
    <recommendedName>
        <fullName evidence="2">histidine kinase</fullName>
        <ecNumber evidence="2">2.7.13.3</ecNumber>
    </recommendedName>
</protein>
<name>A0ABT1KC04_9ACTN</name>
<organism evidence="12 13">
    <name type="scientific">Nonomuraea roseoviolacea subsp. carminata</name>
    <dbReference type="NCBI Taxonomy" id="160689"/>
    <lineage>
        <taxon>Bacteria</taxon>
        <taxon>Bacillati</taxon>
        <taxon>Actinomycetota</taxon>
        <taxon>Actinomycetes</taxon>
        <taxon>Streptosporangiales</taxon>
        <taxon>Streptosporangiaceae</taxon>
        <taxon>Nonomuraea</taxon>
    </lineage>
</organism>
<dbReference type="InterPro" id="IPR036890">
    <property type="entry name" value="HATPase_C_sf"/>
</dbReference>
<accession>A0ABT1KC04</accession>
<dbReference type="GO" id="GO:0016301">
    <property type="term" value="F:kinase activity"/>
    <property type="evidence" value="ECO:0007669"/>
    <property type="project" value="UniProtKB-KW"/>
</dbReference>
<gene>
    <name evidence="12" type="ORF">HD595_007281</name>
</gene>
<evidence type="ECO:0000256" key="8">
    <source>
        <dbReference type="ARBA" id="ARBA00023012"/>
    </source>
</evidence>
<feature type="transmembrane region" description="Helical" evidence="9">
    <location>
        <begin position="18"/>
        <end position="40"/>
    </location>
</feature>
<keyword evidence="13" id="KW-1185">Reference proteome</keyword>
<evidence type="ECO:0000256" key="9">
    <source>
        <dbReference type="SAM" id="Phobius"/>
    </source>
</evidence>
<dbReference type="SUPFAM" id="SSF55874">
    <property type="entry name" value="ATPase domain of HSP90 chaperone/DNA topoisomerase II/histidine kinase"/>
    <property type="match status" value="1"/>
</dbReference>
<evidence type="ECO:0000259" key="11">
    <source>
        <dbReference type="Pfam" id="PF07730"/>
    </source>
</evidence>
<dbReference type="InterPro" id="IPR050482">
    <property type="entry name" value="Sensor_HK_TwoCompSys"/>
</dbReference>
<dbReference type="Proteomes" id="UP001320766">
    <property type="component" value="Unassembled WGS sequence"/>
</dbReference>
<feature type="domain" description="Histidine kinase/HSP90-like ATPase" evidence="10">
    <location>
        <begin position="294"/>
        <end position="399"/>
    </location>
</feature>
<evidence type="ECO:0000256" key="1">
    <source>
        <dbReference type="ARBA" id="ARBA00000085"/>
    </source>
</evidence>
<evidence type="ECO:0000256" key="7">
    <source>
        <dbReference type="ARBA" id="ARBA00022840"/>
    </source>
</evidence>
<dbReference type="Gene3D" id="1.20.5.1930">
    <property type="match status" value="1"/>
</dbReference>
<evidence type="ECO:0000313" key="12">
    <source>
        <dbReference type="EMBL" id="MCP2351159.1"/>
    </source>
</evidence>
<feature type="domain" description="Signal transduction histidine kinase subgroup 3 dimerisation and phosphoacceptor" evidence="11">
    <location>
        <begin position="180"/>
        <end position="245"/>
    </location>
</feature>
<feature type="transmembrane region" description="Helical" evidence="9">
    <location>
        <begin position="46"/>
        <end position="65"/>
    </location>
</feature>
<feature type="transmembrane region" description="Helical" evidence="9">
    <location>
        <begin position="72"/>
        <end position="91"/>
    </location>
</feature>
<dbReference type="Pfam" id="PF07730">
    <property type="entry name" value="HisKA_3"/>
    <property type="match status" value="1"/>
</dbReference>
<dbReference type="InterPro" id="IPR003594">
    <property type="entry name" value="HATPase_dom"/>
</dbReference>
<comment type="caution">
    <text evidence="12">The sequence shown here is derived from an EMBL/GenBank/DDBJ whole genome shotgun (WGS) entry which is preliminary data.</text>
</comment>
<comment type="catalytic activity">
    <reaction evidence="1">
        <text>ATP + protein L-histidine = ADP + protein N-phospho-L-histidine.</text>
        <dbReference type="EC" id="2.7.13.3"/>
    </reaction>
</comment>
<keyword evidence="9" id="KW-0812">Transmembrane</keyword>
<dbReference type="InterPro" id="IPR011712">
    <property type="entry name" value="Sig_transdc_His_kin_sub3_dim/P"/>
</dbReference>